<evidence type="ECO:0000313" key="2">
    <source>
        <dbReference type="EMBL" id="CAH1206718.1"/>
    </source>
</evidence>
<feature type="transmembrane region" description="Helical" evidence="1">
    <location>
        <begin position="40"/>
        <end position="62"/>
    </location>
</feature>
<gene>
    <name evidence="2" type="ORF">PAECIP111893_02593</name>
</gene>
<dbReference type="Gene3D" id="3.20.20.370">
    <property type="entry name" value="Glycoside hydrolase/deacetylase"/>
    <property type="match status" value="1"/>
</dbReference>
<dbReference type="InterPro" id="IPR011330">
    <property type="entry name" value="Glyco_hydro/deAcase_b/a-brl"/>
</dbReference>
<dbReference type="PANTHER" id="PTHR30105">
    <property type="entry name" value="UNCHARACTERIZED YIBQ-RELATED"/>
    <property type="match status" value="1"/>
</dbReference>
<keyword evidence="1" id="KW-0812">Transmembrane</keyword>
<dbReference type="InterPro" id="IPR006837">
    <property type="entry name" value="Divergent_DAC"/>
</dbReference>
<keyword evidence="1" id="KW-1133">Transmembrane helix</keyword>
<name>A0ABM9C8B9_9BACL</name>
<protein>
    <recommendedName>
        <fullName evidence="4">Divergent polysaccharide deacetylase family protein</fullName>
    </recommendedName>
</protein>
<keyword evidence="3" id="KW-1185">Reference proteome</keyword>
<dbReference type="EMBL" id="CAKMMF010000013">
    <property type="protein sequence ID" value="CAH1206718.1"/>
    <property type="molecule type" value="Genomic_DNA"/>
</dbReference>
<dbReference type="Pfam" id="PF04748">
    <property type="entry name" value="Polysacc_deac_2"/>
    <property type="match status" value="1"/>
</dbReference>
<dbReference type="SUPFAM" id="SSF88713">
    <property type="entry name" value="Glycoside hydrolase/deacetylase"/>
    <property type="match status" value="1"/>
</dbReference>
<evidence type="ECO:0000313" key="3">
    <source>
        <dbReference type="Proteomes" id="UP000838686"/>
    </source>
</evidence>
<proteinExistence type="predicted"/>
<accession>A0ABM9C8B9</accession>
<organism evidence="2 3">
    <name type="scientific">Paenibacillus plantiphilus</name>
    <dbReference type="NCBI Taxonomy" id="2905650"/>
    <lineage>
        <taxon>Bacteria</taxon>
        <taxon>Bacillati</taxon>
        <taxon>Bacillota</taxon>
        <taxon>Bacilli</taxon>
        <taxon>Bacillales</taxon>
        <taxon>Paenibacillaceae</taxon>
        <taxon>Paenibacillus</taxon>
    </lineage>
</organism>
<dbReference type="Proteomes" id="UP000838686">
    <property type="component" value="Unassembled WGS sequence"/>
</dbReference>
<reference evidence="2" key="1">
    <citation type="submission" date="2022-01" db="EMBL/GenBank/DDBJ databases">
        <authorList>
            <person name="Criscuolo A."/>
        </authorList>
    </citation>
    <scope>NUCLEOTIDE SEQUENCE</scope>
    <source>
        <strain evidence="2">CIP111893</strain>
    </source>
</reference>
<keyword evidence="1" id="KW-0472">Membrane</keyword>
<dbReference type="PANTHER" id="PTHR30105:SF2">
    <property type="entry name" value="DIVERGENT POLYSACCHARIDE DEACETYLASE SUPERFAMILY"/>
    <property type="match status" value="1"/>
</dbReference>
<comment type="caution">
    <text evidence="2">The sequence shown here is derived from an EMBL/GenBank/DDBJ whole genome shotgun (WGS) entry which is preliminary data.</text>
</comment>
<evidence type="ECO:0000256" key="1">
    <source>
        <dbReference type="SAM" id="Phobius"/>
    </source>
</evidence>
<evidence type="ECO:0008006" key="4">
    <source>
        <dbReference type="Google" id="ProtNLM"/>
    </source>
</evidence>
<dbReference type="CDD" id="cd10936">
    <property type="entry name" value="CE4_DAC2"/>
    <property type="match status" value="1"/>
</dbReference>
<sequence>MLLSCNNLPHIFYRLFTNNVSNRREDVKRLRYRSKYAKRIAICSMLALLSMLLMSDVGVGYAEKLAIDGPSLELSHQSERKLAIVIDDFGNGMDGTTEMMELPIHFTAAIMPFMPTTKQEAELLHKRGHEVIVHLPMEPMRGKPEWLGPGAIMTNLSDEEIRARVEAAIQDVPYARGMNNHMGSKATADERVMRIVLSVVKEHGMFFLDSRTTYKTVVPKLAAELGVELLSNQVFLDDVYTIQHIAKQIGITSKHLESNSSCVVIGHVGPPGKKTAAVIRDAIPQLKRQASFVRLSEMLILPEKDIIPHP</sequence>